<proteinExistence type="predicted"/>
<sequence length="259" mass="30015">MQRLLKSPTRLTAARTSKIRHPAHDQNRRTPATMLAYNSALEELELTWFRRSQEQSIKLLKIFEESKAVWSKSSEEKQAKLRKEFNDQIKAFSKQWATLHKDFGAEQKQFEVKADQLALQNRDLLKAALEERSERMKLEGNYNVRGALERIVYLAKLEKKVPPTVGVQEGLDKLAQSNEFTAILHKEVSARRLSVTDVMASVSHLYDEVCNRTNGNHDIGSLIIVKTKFNDNERAALVIFLKVQDNWKKPLEWMEEHIM</sequence>
<dbReference type="Proteomes" id="UP000244722">
    <property type="component" value="Unassembled WGS sequence"/>
</dbReference>
<reference evidence="2 3" key="1">
    <citation type="submission" date="2017-04" db="EMBL/GenBank/DDBJ databases">
        <title>Draft genome sequence of Tuber borchii Vittad., a whitish edible truffle.</title>
        <authorList>
            <consortium name="DOE Joint Genome Institute"/>
            <person name="Murat C."/>
            <person name="Kuo A."/>
            <person name="Barry K.W."/>
            <person name="Clum A."/>
            <person name="Dockter R.B."/>
            <person name="Fauchery L."/>
            <person name="Iotti M."/>
            <person name="Kohler A."/>
            <person name="Labutti K."/>
            <person name="Lindquist E.A."/>
            <person name="Lipzen A."/>
            <person name="Ohm R.A."/>
            <person name="Wang M."/>
            <person name="Grigoriev I.V."/>
            <person name="Zambonelli A."/>
            <person name="Martin F.M."/>
        </authorList>
    </citation>
    <scope>NUCLEOTIDE SEQUENCE [LARGE SCALE GENOMIC DNA]</scope>
    <source>
        <strain evidence="2 3">Tbo3840</strain>
    </source>
</reference>
<evidence type="ECO:0000313" key="3">
    <source>
        <dbReference type="Proteomes" id="UP000244722"/>
    </source>
</evidence>
<evidence type="ECO:0000313" key="2">
    <source>
        <dbReference type="EMBL" id="PUU80420.1"/>
    </source>
</evidence>
<protein>
    <submittedName>
        <fullName evidence="2">Uncharacterized protein</fullName>
    </submittedName>
</protein>
<comment type="caution">
    <text evidence="2">The sequence shown here is derived from an EMBL/GenBank/DDBJ whole genome shotgun (WGS) entry which is preliminary data.</text>
</comment>
<dbReference type="OrthoDB" id="5425868at2759"/>
<dbReference type="EMBL" id="NESQ01000065">
    <property type="protein sequence ID" value="PUU80420.1"/>
    <property type="molecule type" value="Genomic_DNA"/>
</dbReference>
<accession>A0A2T6ZY89</accession>
<dbReference type="AlphaFoldDB" id="A0A2T6ZY89"/>
<name>A0A2T6ZY89_TUBBO</name>
<gene>
    <name evidence="2" type="ORF">B9Z19DRAFT_1079508</name>
</gene>
<organism evidence="2 3">
    <name type="scientific">Tuber borchii</name>
    <name type="common">White truffle</name>
    <dbReference type="NCBI Taxonomy" id="42251"/>
    <lineage>
        <taxon>Eukaryota</taxon>
        <taxon>Fungi</taxon>
        <taxon>Dikarya</taxon>
        <taxon>Ascomycota</taxon>
        <taxon>Pezizomycotina</taxon>
        <taxon>Pezizomycetes</taxon>
        <taxon>Pezizales</taxon>
        <taxon>Tuberaceae</taxon>
        <taxon>Tuber</taxon>
    </lineage>
</organism>
<keyword evidence="3" id="KW-1185">Reference proteome</keyword>
<feature type="region of interest" description="Disordered" evidence="1">
    <location>
        <begin position="1"/>
        <end position="27"/>
    </location>
</feature>
<evidence type="ECO:0000256" key="1">
    <source>
        <dbReference type="SAM" id="MobiDB-lite"/>
    </source>
</evidence>